<feature type="domain" description="Tautomerase cis-CaaD-like" evidence="2">
    <location>
        <begin position="1"/>
        <end position="134"/>
    </location>
</feature>
<reference evidence="3 4" key="1">
    <citation type="submission" date="2024-01" db="EMBL/GenBank/DDBJ databases">
        <title>A draft genome for the cacao thread blight pathogen Marasmiellus scandens.</title>
        <authorList>
            <person name="Baruah I.K."/>
            <person name="Leung J."/>
            <person name="Bukari Y."/>
            <person name="Amoako-Attah I."/>
            <person name="Meinhardt L.W."/>
            <person name="Bailey B.A."/>
            <person name="Cohen S.P."/>
        </authorList>
    </citation>
    <scope>NUCLEOTIDE SEQUENCE [LARGE SCALE GENOMIC DNA]</scope>
    <source>
        <strain evidence="3 4">GH-19</strain>
    </source>
</reference>
<dbReference type="Proteomes" id="UP001498398">
    <property type="component" value="Unassembled WGS sequence"/>
</dbReference>
<comment type="caution">
    <text evidence="3">The sequence shown here is derived from an EMBL/GenBank/DDBJ whole genome shotgun (WGS) entry which is preliminary data.</text>
</comment>
<accession>A0ABR1J937</accession>
<keyword evidence="1" id="KW-0812">Transmembrane</keyword>
<dbReference type="EMBL" id="JBANRG010000031">
    <property type="protein sequence ID" value="KAK7451314.1"/>
    <property type="molecule type" value="Genomic_DNA"/>
</dbReference>
<dbReference type="Pfam" id="PF14832">
    <property type="entry name" value="Tautomerase_3"/>
    <property type="match status" value="1"/>
</dbReference>
<keyword evidence="1" id="KW-0472">Membrane</keyword>
<sequence length="149" mass="17395">MPLHRFYIPPNLYTSEEKAAIAKAITAIYSSLPLFYVVVLFVEVPKENYFVGGERNDRFLRIVIQHLARQFADDSRKRDFMNRYETALDPWTKKKGIDWEIQVADMDPVSWNENGIQPPLPDTEAEKMWKELNKAVLYEPEKGGFKAKL</sequence>
<evidence type="ECO:0000313" key="4">
    <source>
        <dbReference type="Proteomes" id="UP001498398"/>
    </source>
</evidence>
<keyword evidence="4" id="KW-1185">Reference proteome</keyword>
<evidence type="ECO:0000259" key="2">
    <source>
        <dbReference type="Pfam" id="PF14832"/>
    </source>
</evidence>
<dbReference type="Gene3D" id="3.30.429.10">
    <property type="entry name" value="Macrophage Migration Inhibitory Factor"/>
    <property type="match status" value="1"/>
</dbReference>
<keyword evidence="1" id="KW-1133">Transmembrane helix</keyword>
<dbReference type="SUPFAM" id="SSF55331">
    <property type="entry name" value="Tautomerase/MIF"/>
    <property type="match status" value="1"/>
</dbReference>
<gene>
    <name evidence="3" type="ORF">VKT23_012655</name>
</gene>
<dbReference type="InterPro" id="IPR014347">
    <property type="entry name" value="Tautomerase/MIF_sf"/>
</dbReference>
<name>A0ABR1J937_9AGAR</name>
<dbReference type="InterPro" id="IPR028116">
    <property type="entry name" value="Cis-CaaD-like"/>
</dbReference>
<protein>
    <recommendedName>
        <fullName evidence="2">Tautomerase cis-CaaD-like domain-containing protein</fullName>
    </recommendedName>
</protein>
<organism evidence="3 4">
    <name type="scientific">Marasmiellus scandens</name>
    <dbReference type="NCBI Taxonomy" id="2682957"/>
    <lineage>
        <taxon>Eukaryota</taxon>
        <taxon>Fungi</taxon>
        <taxon>Dikarya</taxon>
        <taxon>Basidiomycota</taxon>
        <taxon>Agaricomycotina</taxon>
        <taxon>Agaricomycetes</taxon>
        <taxon>Agaricomycetidae</taxon>
        <taxon>Agaricales</taxon>
        <taxon>Marasmiineae</taxon>
        <taxon>Omphalotaceae</taxon>
        <taxon>Marasmiellus</taxon>
    </lineage>
</organism>
<evidence type="ECO:0000256" key="1">
    <source>
        <dbReference type="SAM" id="Phobius"/>
    </source>
</evidence>
<feature type="transmembrane region" description="Helical" evidence="1">
    <location>
        <begin position="20"/>
        <end position="42"/>
    </location>
</feature>
<evidence type="ECO:0000313" key="3">
    <source>
        <dbReference type="EMBL" id="KAK7451314.1"/>
    </source>
</evidence>
<proteinExistence type="predicted"/>